<proteinExistence type="predicted"/>
<reference evidence="2" key="1">
    <citation type="journal article" date="2014" name="Proc. Natl. Acad. Sci. U.S.A.">
        <title>Extensive sampling of basidiomycete genomes demonstrates inadequacy of the white-rot/brown-rot paradigm for wood decay fungi.</title>
        <authorList>
            <person name="Riley R."/>
            <person name="Salamov A.A."/>
            <person name="Brown D.W."/>
            <person name="Nagy L.G."/>
            <person name="Floudas D."/>
            <person name="Held B.W."/>
            <person name="Levasseur A."/>
            <person name="Lombard V."/>
            <person name="Morin E."/>
            <person name="Otillar R."/>
            <person name="Lindquist E.A."/>
            <person name="Sun H."/>
            <person name="LaButti K.M."/>
            <person name="Schmutz J."/>
            <person name="Jabbour D."/>
            <person name="Luo H."/>
            <person name="Baker S.E."/>
            <person name="Pisabarro A.G."/>
            <person name="Walton J.D."/>
            <person name="Blanchette R.A."/>
            <person name="Henrissat B."/>
            <person name="Martin F."/>
            <person name="Cullen D."/>
            <person name="Hibbett D.S."/>
            <person name="Grigoriev I.V."/>
        </authorList>
    </citation>
    <scope>NUCLEOTIDE SEQUENCE [LARGE SCALE GENOMIC DNA]</scope>
    <source>
        <strain evidence="2">FD-172 SS1</strain>
    </source>
</reference>
<keyword evidence="2" id="KW-1185">Reference proteome</keyword>
<dbReference type="Proteomes" id="UP000027195">
    <property type="component" value="Unassembled WGS sequence"/>
</dbReference>
<dbReference type="EMBL" id="KL198110">
    <property type="protein sequence ID" value="KDQ07322.1"/>
    <property type="molecule type" value="Genomic_DNA"/>
</dbReference>
<organism evidence="1 2">
    <name type="scientific">Botryobasidium botryosum (strain FD-172 SS1)</name>
    <dbReference type="NCBI Taxonomy" id="930990"/>
    <lineage>
        <taxon>Eukaryota</taxon>
        <taxon>Fungi</taxon>
        <taxon>Dikarya</taxon>
        <taxon>Basidiomycota</taxon>
        <taxon>Agaricomycotina</taxon>
        <taxon>Agaricomycetes</taxon>
        <taxon>Cantharellales</taxon>
        <taxon>Botryobasidiaceae</taxon>
        <taxon>Botryobasidium</taxon>
    </lineage>
</organism>
<name>A0A067M669_BOTB1</name>
<accession>A0A067M669</accession>
<dbReference type="HOGENOM" id="CLU_2757458_0_0_1"/>
<evidence type="ECO:0000313" key="2">
    <source>
        <dbReference type="Proteomes" id="UP000027195"/>
    </source>
</evidence>
<dbReference type="AlphaFoldDB" id="A0A067M669"/>
<gene>
    <name evidence="1" type="ORF">BOTBODRAFT_180836</name>
</gene>
<dbReference type="InParanoid" id="A0A067M669"/>
<evidence type="ECO:0000313" key="1">
    <source>
        <dbReference type="EMBL" id="KDQ07322.1"/>
    </source>
</evidence>
<sequence>MPPLSAQLAVVQRFVSDEDVPSFPWDFWSGDLGGHTWHYERFAWPEVVQIMQLLDSSFWHQSNIQSSFIG</sequence>
<protein>
    <submittedName>
        <fullName evidence="1">Uncharacterized protein</fullName>
    </submittedName>
</protein>
<dbReference type="OrthoDB" id="2631266at2759"/>